<accession>A0A3N4KLG0</accession>
<gene>
    <name evidence="3" type="ORF">P167DRAFT_608142</name>
</gene>
<dbReference type="InParanoid" id="A0A3N4KLG0"/>
<feature type="region of interest" description="Disordered" evidence="1">
    <location>
        <begin position="45"/>
        <end position="71"/>
    </location>
</feature>
<dbReference type="AlphaFoldDB" id="A0A3N4KLG0"/>
<keyword evidence="2" id="KW-0472">Membrane</keyword>
<sequence>MATQQETFSNLEEEQLSMGPQYDLDAQGRLVNYCLQLVASDAAADAEKPHDGLPPSEEEELPPLNPLPTSMSAATSAMASIHQDITNYLSATPAAAVKYGDVQVHLGWKIAKAADLGASMGEIKKFVKWKVDAHNRQVARDSGAAVVLAAGDSALSSSEWESGGEVGGSRRRFEGAAISRRKRNVGENIASGLGGGSVLGVENRRWAVWGLAVAVVVYFFAGAVVESVGDAIDDVVDYVEDIDADTFLDPLRAVASFFAAIIHAIIAGPKAILAAVTLLTRIDTTQFLTALLFPMTSIGPVSHQFYYVLLSAYALLFTRYLRHEDLMLHEHLADSPLFSQLFRPGFVAYMVVHLLTAPLSPVLGPDALLLHAGEGLRAWGEEGLRAKLGLAGGQWGCGVVEVCPMWYFGGEAAGTVGDLAGDDVGAAVTMVMRVLLLGVLVAGGLDRWWARREIKGVRV</sequence>
<organism evidence="3 4">
    <name type="scientific">Morchella conica CCBAS932</name>
    <dbReference type="NCBI Taxonomy" id="1392247"/>
    <lineage>
        <taxon>Eukaryota</taxon>
        <taxon>Fungi</taxon>
        <taxon>Dikarya</taxon>
        <taxon>Ascomycota</taxon>
        <taxon>Pezizomycotina</taxon>
        <taxon>Pezizomycetes</taxon>
        <taxon>Pezizales</taxon>
        <taxon>Morchellaceae</taxon>
        <taxon>Morchella</taxon>
    </lineage>
</organism>
<keyword evidence="4" id="KW-1185">Reference proteome</keyword>
<dbReference type="Proteomes" id="UP000277580">
    <property type="component" value="Unassembled WGS sequence"/>
</dbReference>
<dbReference type="EMBL" id="ML119154">
    <property type="protein sequence ID" value="RPB09171.1"/>
    <property type="molecule type" value="Genomic_DNA"/>
</dbReference>
<evidence type="ECO:0000313" key="4">
    <source>
        <dbReference type="Proteomes" id="UP000277580"/>
    </source>
</evidence>
<dbReference type="OrthoDB" id="5389098at2759"/>
<keyword evidence="2" id="KW-0812">Transmembrane</keyword>
<reference evidence="3 4" key="1">
    <citation type="journal article" date="2018" name="Nat. Ecol. Evol.">
        <title>Pezizomycetes genomes reveal the molecular basis of ectomycorrhizal truffle lifestyle.</title>
        <authorList>
            <person name="Murat C."/>
            <person name="Payen T."/>
            <person name="Noel B."/>
            <person name="Kuo A."/>
            <person name="Morin E."/>
            <person name="Chen J."/>
            <person name="Kohler A."/>
            <person name="Krizsan K."/>
            <person name="Balestrini R."/>
            <person name="Da Silva C."/>
            <person name="Montanini B."/>
            <person name="Hainaut M."/>
            <person name="Levati E."/>
            <person name="Barry K.W."/>
            <person name="Belfiori B."/>
            <person name="Cichocki N."/>
            <person name="Clum A."/>
            <person name="Dockter R.B."/>
            <person name="Fauchery L."/>
            <person name="Guy J."/>
            <person name="Iotti M."/>
            <person name="Le Tacon F."/>
            <person name="Lindquist E.A."/>
            <person name="Lipzen A."/>
            <person name="Malagnac F."/>
            <person name="Mello A."/>
            <person name="Molinier V."/>
            <person name="Miyauchi S."/>
            <person name="Poulain J."/>
            <person name="Riccioni C."/>
            <person name="Rubini A."/>
            <person name="Sitrit Y."/>
            <person name="Splivallo R."/>
            <person name="Traeger S."/>
            <person name="Wang M."/>
            <person name="Zifcakova L."/>
            <person name="Wipf D."/>
            <person name="Zambonelli A."/>
            <person name="Paolocci F."/>
            <person name="Nowrousian M."/>
            <person name="Ottonello S."/>
            <person name="Baldrian P."/>
            <person name="Spatafora J.W."/>
            <person name="Henrissat B."/>
            <person name="Nagy L.G."/>
            <person name="Aury J.M."/>
            <person name="Wincker P."/>
            <person name="Grigoriev I.V."/>
            <person name="Bonfante P."/>
            <person name="Martin F.M."/>
        </authorList>
    </citation>
    <scope>NUCLEOTIDE SEQUENCE [LARGE SCALE GENOMIC DNA]</scope>
    <source>
        <strain evidence="3 4">CCBAS932</strain>
    </source>
</reference>
<feature type="transmembrane region" description="Helical" evidence="2">
    <location>
        <begin position="424"/>
        <end position="445"/>
    </location>
</feature>
<keyword evidence="2" id="KW-1133">Transmembrane helix</keyword>
<evidence type="ECO:0000256" key="1">
    <source>
        <dbReference type="SAM" id="MobiDB-lite"/>
    </source>
</evidence>
<protein>
    <submittedName>
        <fullName evidence="3">Uncharacterized protein</fullName>
    </submittedName>
</protein>
<evidence type="ECO:0000256" key="2">
    <source>
        <dbReference type="SAM" id="Phobius"/>
    </source>
</evidence>
<proteinExistence type="predicted"/>
<feature type="transmembrane region" description="Helical" evidence="2">
    <location>
        <begin position="206"/>
        <end position="225"/>
    </location>
</feature>
<evidence type="ECO:0000313" key="3">
    <source>
        <dbReference type="EMBL" id="RPB09171.1"/>
    </source>
</evidence>
<name>A0A3N4KLG0_9PEZI</name>